<comment type="caution">
    <text evidence="8">The sequence shown here is derived from an EMBL/GenBank/DDBJ whole genome shotgun (WGS) entry which is preliminary data.</text>
</comment>
<evidence type="ECO:0000256" key="2">
    <source>
        <dbReference type="ARBA" id="ARBA00009635"/>
    </source>
</evidence>
<evidence type="ECO:0000313" key="8">
    <source>
        <dbReference type="EMBL" id="CAD1475869.1"/>
    </source>
</evidence>
<keyword evidence="5" id="KW-0732">Signal</keyword>
<evidence type="ECO:0000256" key="7">
    <source>
        <dbReference type="ARBA" id="ARBA00023320"/>
    </source>
</evidence>
<keyword evidence="4" id="KW-0964">Secreted</keyword>
<keyword evidence="9" id="KW-1185">Reference proteome</keyword>
<gene>
    <name evidence="8" type="ORF">MHI_LOCUS599645</name>
</gene>
<dbReference type="AlphaFoldDB" id="A0A6V7H788"/>
<dbReference type="InterPro" id="IPR020190">
    <property type="entry name" value="Procorazonin"/>
</dbReference>
<evidence type="ECO:0000256" key="3">
    <source>
        <dbReference type="ARBA" id="ARBA00014144"/>
    </source>
</evidence>
<keyword evidence="6" id="KW-0027">Amidation</keyword>
<dbReference type="OrthoDB" id="6436322at2759"/>
<feature type="non-terminal residue" evidence="8">
    <location>
        <position position="1"/>
    </location>
</feature>
<sequence length="164" mass="18266">CEVILELIKVCLNILGCVFVTPVITNEVKMAVSSAQTGQVAILSAWDVVYMDNTRVLMLFILSLTITAIMCQRFQYSDGWTNGKRSTPSVLEEVVNSASKNADQSDNILVDCELQKLKLLLQGKINNALSQLPCELLSSTKKESFPENMINHFRRQPTLANNND</sequence>
<dbReference type="GO" id="GO:0071858">
    <property type="term" value="F:corazonin receptor binding"/>
    <property type="evidence" value="ECO:0007669"/>
    <property type="project" value="InterPro"/>
</dbReference>
<dbReference type="GO" id="GO:0045823">
    <property type="term" value="P:positive regulation of heart contraction"/>
    <property type="evidence" value="ECO:0007669"/>
    <property type="project" value="InterPro"/>
</dbReference>
<proteinExistence type="inferred from homology"/>
<name>A0A6V7H788_9HYME</name>
<comment type="similarity">
    <text evidence="2">Belongs to the corazonin family.</text>
</comment>
<evidence type="ECO:0000256" key="6">
    <source>
        <dbReference type="ARBA" id="ARBA00022815"/>
    </source>
</evidence>
<reference evidence="8" key="1">
    <citation type="submission" date="2020-07" db="EMBL/GenBank/DDBJ databases">
        <authorList>
            <person name="Nazaruddin N."/>
        </authorList>
    </citation>
    <scope>NUCLEOTIDE SEQUENCE</scope>
</reference>
<dbReference type="Pfam" id="PF17308">
    <property type="entry name" value="Corazonin"/>
    <property type="match status" value="1"/>
</dbReference>
<protein>
    <recommendedName>
        <fullName evidence="3">Pro-corazonin</fullName>
    </recommendedName>
</protein>
<dbReference type="Proteomes" id="UP000752696">
    <property type="component" value="Unassembled WGS sequence"/>
</dbReference>
<dbReference type="GO" id="GO:0005576">
    <property type="term" value="C:extracellular region"/>
    <property type="evidence" value="ECO:0007669"/>
    <property type="project" value="UniProtKB-SubCell"/>
</dbReference>
<accession>A0A6V7H788</accession>
<evidence type="ECO:0000256" key="1">
    <source>
        <dbReference type="ARBA" id="ARBA00004613"/>
    </source>
</evidence>
<dbReference type="GO" id="GO:0007218">
    <property type="term" value="P:neuropeptide signaling pathway"/>
    <property type="evidence" value="ECO:0007669"/>
    <property type="project" value="UniProtKB-KW"/>
</dbReference>
<evidence type="ECO:0000256" key="4">
    <source>
        <dbReference type="ARBA" id="ARBA00022525"/>
    </source>
</evidence>
<dbReference type="EMBL" id="CAJDYZ010008852">
    <property type="protein sequence ID" value="CAD1475869.1"/>
    <property type="molecule type" value="Genomic_DNA"/>
</dbReference>
<evidence type="ECO:0000313" key="9">
    <source>
        <dbReference type="Proteomes" id="UP000752696"/>
    </source>
</evidence>
<organism evidence="8 9">
    <name type="scientific">Heterotrigona itama</name>
    <dbReference type="NCBI Taxonomy" id="395501"/>
    <lineage>
        <taxon>Eukaryota</taxon>
        <taxon>Metazoa</taxon>
        <taxon>Ecdysozoa</taxon>
        <taxon>Arthropoda</taxon>
        <taxon>Hexapoda</taxon>
        <taxon>Insecta</taxon>
        <taxon>Pterygota</taxon>
        <taxon>Neoptera</taxon>
        <taxon>Endopterygota</taxon>
        <taxon>Hymenoptera</taxon>
        <taxon>Apocrita</taxon>
        <taxon>Aculeata</taxon>
        <taxon>Apoidea</taxon>
        <taxon>Anthophila</taxon>
        <taxon>Apidae</taxon>
        <taxon>Heterotrigona</taxon>
    </lineage>
</organism>
<comment type="subcellular location">
    <subcellularLocation>
        <location evidence="1">Secreted</location>
    </subcellularLocation>
</comment>
<keyword evidence="7" id="KW-0527">Neuropeptide</keyword>
<evidence type="ECO:0000256" key="5">
    <source>
        <dbReference type="ARBA" id="ARBA00022729"/>
    </source>
</evidence>